<dbReference type="EMBL" id="JBHRZG010000022">
    <property type="protein sequence ID" value="MFC3834218.1"/>
    <property type="molecule type" value="Genomic_DNA"/>
</dbReference>
<keyword evidence="2" id="KW-1185">Reference proteome</keyword>
<dbReference type="InterPro" id="IPR010982">
    <property type="entry name" value="Lambda_DNA-bd_dom_sf"/>
</dbReference>
<evidence type="ECO:0000313" key="2">
    <source>
        <dbReference type="Proteomes" id="UP001595803"/>
    </source>
</evidence>
<proteinExistence type="predicted"/>
<gene>
    <name evidence="1" type="ORF">ACFOSB_15305</name>
</gene>
<dbReference type="RefSeq" id="WP_380102675.1">
    <property type="nucleotide sequence ID" value="NZ_JBHRZG010000022.1"/>
</dbReference>
<sequence>MELDRLPVYVRGRLQELKYGQKGELAQMLGISVAQLSHYVTGTRPIPGKYIAGILVFFDERVNVQIKRADTEEVIFE</sequence>
<reference evidence="2" key="1">
    <citation type="journal article" date="2019" name="Int. J. Syst. Evol. Microbiol.">
        <title>The Global Catalogue of Microorganisms (GCM) 10K type strain sequencing project: providing services to taxonomists for standard genome sequencing and annotation.</title>
        <authorList>
            <consortium name="The Broad Institute Genomics Platform"/>
            <consortium name="The Broad Institute Genome Sequencing Center for Infectious Disease"/>
            <person name="Wu L."/>
            <person name="Ma J."/>
        </authorList>
    </citation>
    <scope>NUCLEOTIDE SEQUENCE [LARGE SCALE GENOMIC DNA]</scope>
    <source>
        <strain evidence="2">CCTCC AB 2017081</strain>
    </source>
</reference>
<dbReference type="SUPFAM" id="SSF47413">
    <property type="entry name" value="lambda repressor-like DNA-binding domains"/>
    <property type="match status" value="1"/>
</dbReference>
<dbReference type="Proteomes" id="UP001595803">
    <property type="component" value="Unassembled WGS sequence"/>
</dbReference>
<name>A0ABV7ZA17_9DEIO</name>
<protein>
    <submittedName>
        <fullName evidence="1">Helix-turn-helix domain-containing protein</fullName>
    </submittedName>
</protein>
<accession>A0ABV7ZA17</accession>
<evidence type="ECO:0000313" key="1">
    <source>
        <dbReference type="EMBL" id="MFC3834218.1"/>
    </source>
</evidence>
<organism evidence="1 2">
    <name type="scientific">Deinococcus rufus</name>
    <dbReference type="NCBI Taxonomy" id="2136097"/>
    <lineage>
        <taxon>Bacteria</taxon>
        <taxon>Thermotogati</taxon>
        <taxon>Deinococcota</taxon>
        <taxon>Deinococci</taxon>
        <taxon>Deinococcales</taxon>
        <taxon>Deinococcaceae</taxon>
        <taxon>Deinococcus</taxon>
    </lineage>
</organism>
<dbReference type="InterPro" id="IPR001387">
    <property type="entry name" value="Cro/C1-type_HTH"/>
</dbReference>
<dbReference type="CDD" id="cd00093">
    <property type="entry name" value="HTH_XRE"/>
    <property type="match status" value="1"/>
</dbReference>
<comment type="caution">
    <text evidence="1">The sequence shown here is derived from an EMBL/GenBank/DDBJ whole genome shotgun (WGS) entry which is preliminary data.</text>
</comment>